<dbReference type="PANTHER" id="PTHR10844:SF21">
    <property type="entry name" value="CAVEOLIN-1"/>
    <property type="match status" value="1"/>
</dbReference>
<dbReference type="PANTHER" id="PTHR10844">
    <property type="entry name" value="CAVEOLIN"/>
    <property type="match status" value="1"/>
</dbReference>
<name>A0A1I7SEK6_BURXY</name>
<keyword evidence="9" id="KW-1133">Transmembrane helix</keyword>
<evidence type="ECO:0000256" key="7">
    <source>
        <dbReference type="ARBA" id="ARBA00023136"/>
    </source>
</evidence>
<dbReference type="Proteomes" id="UP000095284">
    <property type="component" value="Unplaced"/>
</dbReference>
<comment type="similarity">
    <text evidence="4">Belongs to the caveolin family.</text>
</comment>
<proteinExistence type="inferred from homology"/>
<evidence type="ECO:0000256" key="5">
    <source>
        <dbReference type="ARBA" id="ARBA00022475"/>
    </source>
</evidence>
<keyword evidence="5" id="KW-1003">Cell membrane</keyword>
<evidence type="ECO:0000256" key="3">
    <source>
        <dbReference type="ARBA" id="ARBA00004543"/>
    </source>
</evidence>
<reference evidence="11" key="1">
    <citation type="submission" date="2016-11" db="UniProtKB">
        <authorList>
            <consortium name="WormBaseParasite"/>
        </authorList>
    </citation>
    <scope>IDENTIFICATION</scope>
</reference>
<dbReference type="eggNOG" id="ENOG502QUK5">
    <property type="taxonomic scope" value="Eukaryota"/>
</dbReference>
<dbReference type="GO" id="GO:0005901">
    <property type="term" value="C:caveola"/>
    <property type="evidence" value="ECO:0007669"/>
    <property type="project" value="UniProtKB-SubCell"/>
</dbReference>
<dbReference type="InterPro" id="IPR001612">
    <property type="entry name" value="Caveolin"/>
</dbReference>
<evidence type="ECO:0000256" key="8">
    <source>
        <dbReference type="SAM" id="MobiDB-lite"/>
    </source>
</evidence>
<feature type="compositionally biased region" description="Basic and acidic residues" evidence="8">
    <location>
        <begin position="168"/>
        <end position="192"/>
    </location>
</feature>
<comment type="subcellular location">
    <subcellularLocation>
        <location evidence="1">Cell membrane</location>
        <topology evidence="1">Peripheral membrane protein</topology>
    </subcellularLocation>
    <subcellularLocation>
        <location evidence="2">Golgi apparatus membrane</location>
        <topology evidence="2">Peripheral membrane protein</topology>
    </subcellularLocation>
    <subcellularLocation>
        <location evidence="3">Membrane</location>
        <location evidence="3">Caveola</location>
        <topology evidence="3">Peripheral membrane protein</topology>
    </subcellularLocation>
</comment>
<evidence type="ECO:0000256" key="4">
    <source>
        <dbReference type="ARBA" id="ARBA00010988"/>
    </source>
</evidence>
<dbReference type="GO" id="GO:0000139">
    <property type="term" value="C:Golgi membrane"/>
    <property type="evidence" value="ECO:0007669"/>
    <property type="project" value="UniProtKB-SubCell"/>
</dbReference>
<feature type="region of interest" description="Disordered" evidence="8">
    <location>
        <begin position="207"/>
        <end position="227"/>
    </location>
</feature>
<evidence type="ECO:0000256" key="9">
    <source>
        <dbReference type="SAM" id="Phobius"/>
    </source>
</evidence>
<evidence type="ECO:0000313" key="10">
    <source>
        <dbReference type="Proteomes" id="UP000095284"/>
    </source>
</evidence>
<dbReference type="Pfam" id="PF01146">
    <property type="entry name" value="Caveolin"/>
    <property type="match status" value="1"/>
</dbReference>
<feature type="transmembrane region" description="Helical" evidence="9">
    <location>
        <begin position="308"/>
        <end position="332"/>
    </location>
</feature>
<accession>A0A1I7SEK6</accession>
<keyword evidence="7 9" id="KW-0472">Membrane</keyword>
<dbReference type="AlphaFoldDB" id="A0A1I7SEK6"/>
<feature type="transmembrane region" description="Helical" evidence="9">
    <location>
        <begin position="344"/>
        <end position="367"/>
    </location>
</feature>
<evidence type="ECO:0000256" key="6">
    <source>
        <dbReference type="ARBA" id="ARBA00023034"/>
    </source>
</evidence>
<evidence type="ECO:0000256" key="2">
    <source>
        <dbReference type="ARBA" id="ARBA00004395"/>
    </source>
</evidence>
<sequence length="390" mass="43612">MLAGSLDYVIKELIGNLTSSSVKFYSLKLPTRFQITFLSISALSHNLASNSNIAPPATLFAPIVHQMCILRSLRGPQAKGGLSWAAPSRMPCHKNDAIRSRALPRRPRSPRICTAPLQRLHSRFAFKISKCSSYFTVKFSVFPCYPFHPTSVAMAEEKVELSEQTPLKQEEENKEAEKSTEAGEEAATEKKEAEKKRWFFNKKAKKEEKPAEEKAEKEKNAEGGEVPPAEKKKCWWQKKPCCKKDGEQPTFGIDYVHRDDQNLQTAIDLNFADIFGEPDALHSWEGVWRRSQAVFNAVRGFFYKLFSLLLFIPATVVFGVLFALFSALNVYVVTPLGKLLWIPFGWVAAVWKALNANVLGPVFGALGQGLSSIRVHRYGLNNDATATIAA</sequence>
<dbReference type="WBParaSite" id="BXY_1146500.1">
    <property type="protein sequence ID" value="BXY_1146500.1"/>
    <property type="gene ID" value="BXY_1146500"/>
</dbReference>
<keyword evidence="6" id="KW-0333">Golgi apparatus</keyword>
<evidence type="ECO:0000313" key="11">
    <source>
        <dbReference type="WBParaSite" id="BXY_1146500.1"/>
    </source>
</evidence>
<keyword evidence="9" id="KW-0812">Transmembrane</keyword>
<dbReference type="GO" id="GO:0060090">
    <property type="term" value="F:molecular adaptor activity"/>
    <property type="evidence" value="ECO:0007669"/>
    <property type="project" value="TreeGrafter"/>
</dbReference>
<organism evidence="10 11">
    <name type="scientific">Bursaphelenchus xylophilus</name>
    <name type="common">Pinewood nematode worm</name>
    <name type="synonym">Aphelenchoides xylophilus</name>
    <dbReference type="NCBI Taxonomy" id="6326"/>
    <lineage>
        <taxon>Eukaryota</taxon>
        <taxon>Metazoa</taxon>
        <taxon>Ecdysozoa</taxon>
        <taxon>Nematoda</taxon>
        <taxon>Chromadorea</taxon>
        <taxon>Rhabditida</taxon>
        <taxon>Tylenchina</taxon>
        <taxon>Tylenchomorpha</taxon>
        <taxon>Aphelenchoidea</taxon>
        <taxon>Aphelenchoididae</taxon>
        <taxon>Bursaphelenchus</taxon>
    </lineage>
</organism>
<evidence type="ECO:0000256" key="1">
    <source>
        <dbReference type="ARBA" id="ARBA00004202"/>
    </source>
</evidence>
<protein>
    <submittedName>
        <fullName evidence="11">Caveolin</fullName>
    </submittedName>
</protein>
<dbReference type="GO" id="GO:0070836">
    <property type="term" value="P:caveola assembly"/>
    <property type="evidence" value="ECO:0007669"/>
    <property type="project" value="InterPro"/>
</dbReference>
<feature type="region of interest" description="Disordered" evidence="8">
    <location>
        <begin position="158"/>
        <end position="192"/>
    </location>
</feature>